<keyword evidence="5" id="KW-0862">Zinc</keyword>
<keyword evidence="3" id="KW-1003">Cell membrane</keyword>
<keyword evidence="4 8" id="KW-0812">Transmembrane</keyword>
<feature type="transmembrane region" description="Helical" evidence="8">
    <location>
        <begin position="188"/>
        <end position="208"/>
    </location>
</feature>
<sequence>MWLLGFLWTSSGIFIGGMIAWLFKGIKQRANIIYALCTGVILGLISFEILPEAIESGGWLSTIIGFVIGMMVFTVLHGSSHFKQDKESYSKEKYYIRTGLLLMLSFAVHNFPIGITLGANQEPVLTKALLQTLLFHSIPEGIILFIPLILAGLNIFTVLLVSFLVSVPVALGVFIGSFLNIVHPLLNTAFMSFAMGMIFIVTVSEILYPALNNSSVFKILCCTLIGFGVIGYYLHLL</sequence>
<evidence type="ECO:0000256" key="8">
    <source>
        <dbReference type="SAM" id="Phobius"/>
    </source>
</evidence>
<proteinExistence type="inferred from homology"/>
<feature type="transmembrane region" description="Helical" evidence="8">
    <location>
        <begin position="94"/>
        <end position="113"/>
    </location>
</feature>
<keyword evidence="7 8" id="KW-0472">Membrane</keyword>
<evidence type="ECO:0000256" key="3">
    <source>
        <dbReference type="ARBA" id="ARBA00022475"/>
    </source>
</evidence>
<keyword evidence="6 8" id="KW-1133">Transmembrane helix</keyword>
<dbReference type="Proteomes" id="UP000196594">
    <property type="component" value="Unassembled WGS sequence"/>
</dbReference>
<gene>
    <name evidence="9" type="ORF">CBM15_15085</name>
</gene>
<feature type="transmembrane region" description="Helical" evidence="8">
    <location>
        <begin position="158"/>
        <end position="182"/>
    </location>
</feature>
<dbReference type="PANTHER" id="PTHR11040">
    <property type="entry name" value="ZINC/IRON TRANSPORTER"/>
    <property type="match status" value="1"/>
</dbReference>
<evidence type="ECO:0000256" key="5">
    <source>
        <dbReference type="ARBA" id="ARBA00022833"/>
    </source>
</evidence>
<feature type="transmembrane region" description="Helical" evidence="8">
    <location>
        <begin position="133"/>
        <end position="151"/>
    </location>
</feature>
<evidence type="ECO:0000256" key="1">
    <source>
        <dbReference type="ARBA" id="ARBA00004651"/>
    </source>
</evidence>
<accession>A0ABX3ZEI5</accession>
<evidence type="ECO:0000313" key="9">
    <source>
        <dbReference type="EMBL" id="OUZ38104.1"/>
    </source>
</evidence>
<comment type="subcellular location">
    <subcellularLocation>
        <location evidence="1">Cell membrane</location>
        <topology evidence="1">Multi-pass membrane protein</topology>
    </subcellularLocation>
</comment>
<evidence type="ECO:0000313" key="10">
    <source>
        <dbReference type="Proteomes" id="UP000196594"/>
    </source>
</evidence>
<reference evidence="9 10" key="1">
    <citation type="journal article" date="2017" name="Int. J. Syst. Evol. Microbiol.">
        <title>Solibacillus kalamii sp. nov., isolated from a high-efficiency particulate arrestance filter system used in the International Space Station.</title>
        <authorList>
            <person name="Checinska Sielaff A."/>
            <person name="Kumar R.M."/>
            <person name="Pal D."/>
            <person name="Mayilraj S."/>
            <person name="Venkateswaran K."/>
        </authorList>
    </citation>
    <scope>NUCLEOTIDE SEQUENCE [LARGE SCALE GENOMIC DNA]</scope>
    <source>
        <strain evidence="9 10">ISSFR-015</strain>
    </source>
</reference>
<evidence type="ECO:0000256" key="6">
    <source>
        <dbReference type="ARBA" id="ARBA00022989"/>
    </source>
</evidence>
<dbReference type="EMBL" id="NHNT01000011">
    <property type="protein sequence ID" value="OUZ38104.1"/>
    <property type="molecule type" value="Genomic_DNA"/>
</dbReference>
<feature type="transmembrane region" description="Helical" evidence="8">
    <location>
        <begin position="59"/>
        <end position="82"/>
    </location>
</feature>
<comment type="caution">
    <text evidence="9">The sequence shown here is derived from an EMBL/GenBank/DDBJ whole genome shotgun (WGS) entry which is preliminary data.</text>
</comment>
<evidence type="ECO:0000256" key="7">
    <source>
        <dbReference type="ARBA" id="ARBA00023136"/>
    </source>
</evidence>
<dbReference type="PANTHER" id="PTHR11040:SF211">
    <property type="entry name" value="ZINC TRANSPORTER ZIP11"/>
    <property type="match status" value="1"/>
</dbReference>
<evidence type="ECO:0000256" key="2">
    <source>
        <dbReference type="ARBA" id="ARBA00006939"/>
    </source>
</evidence>
<dbReference type="Pfam" id="PF02535">
    <property type="entry name" value="Zip"/>
    <property type="match status" value="1"/>
</dbReference>
<organism evidence="9 10">
    <name type="scientific">Solibacillus kalamii</name>
    <dbReference type="NCBI Taxonomy" id="1748298"/>
    <lineage>
        <taxon>Bacteria</taxon>
        <taxon>Bacillati</taxon>
        <taxon>Bacillota</taxon>
        <taxon>Bacilli</taxon>
        <taxon>Bacillales</taxon>
        <taxon>Caryophanaceae</taxon>
        <taxon>Solibacillus</taxon>
    </lineage>
</organism>
<keyword evidence="10" id="KW-1185">Reference proteome</keyword>
<feature type="transmembrane region" description="Helical" evidence="8">
    <location>
        <begin position="30"/>
        <end position="47"/>
    </location>
</feature>
<name>A0ABX3ZEI5_9BACL</name>
<feature type="transmembrane region" description="Helical" evidence="8">
    <location>
        <begin position="215"/>
        <end position="234"/>
    </location>
</feature>
<dbReference type="InterPro" id="IPR003689">
    <property type="entry name" value="ZIP"/>
</dbReference>
<feature type="transmembrane region" description="Helical" evidence="8">
    <location>
        <begin position="6"/>
        <end position="23"/>
    </location>
</feature>
<evidence type="ECO:0000256" key="4">
    <source>
        <dbReference type="ARBA" id="ARBA00022692"/>
    </source>
</evidence>
<dbReference type="RefSeq" id="WP_087618148.1">
    <property type="nucleotide sequence ID" value="NZ_JAFBEY010000008.1"/>
</dbReference>
<comment type="similarity">
    <text evidence="2">Belongs to the ZIP transporter (TC 2.A.5) family.</text>
</comment>
<protein>
    <submittedName>
        <fullName evidence="9">Divalent cation transporter</fullName>
    </submittedName>
</protein>